<proteinExistence type="predicted"/>
<evidence type="ECO:0000313" key="1">
    <source>
        <dbReference type="EMBL" id="MFB9230344.1"/>
    </source>
</evidence>
<dbReference type="InterPro" id="IPR009569">
    <property type="entry name" value="AA_synth_put"/>
</dbReference>
<dbReference type="InterPro" id="IPR035936">
    <property type="entry name" value="BB2672"/>
</dbReference>
<protein>
    <submittedName>
        <fullName evidence="1">Amino acid synthesis family protein</fullName>
    </submittedName>
</protein>
<dbReference type="EMBL" id="JBHMEA010000006">
    <property type="protein sequence ID" value="MFB9230344.1"/>
    <property type="molecule type" value="Genomic_DNA"/>
</dbReference>
<evidence type="ECO:0000313" key="2">
    <source>
        <dbReference type="Proteomes" id="UP001589683"/>
    </source>
</evidence>
<dbReference type="Proteomes" id="UP001589683">
    <property type="component" value="Unassembled WGS sequence"/>
</dbReference>
<keyword evidence="2" id="KW-1185">Reference proteome</keyword>
<organism evidence="1 2">
    <name type="scientific">Pseudohalocynthiibacter aestuariivivens</name>
    <dbReference type="NCBI Taxonomy" id="1591409"/>
    <lineage>
        <taxon>Bacteria</taxon>
        <taxon>Pseudomonadati</taxon>
        <taxon>Pseudomonadota</taxon>
        <taxon>Alphaproteobacteria</taxon>
        <taxon>Rhodobacterales</taxon>
        <taxon>Paracoccaceae</taxon>
        <taxon>Pseudohalocynthiibacter</taxon>
    </lineage>
</organism>
<dbReference type="Gene3D" id="3.30.1330.110">
    <property type="entry name" value="BB2672"/>
    <property type="match status" value="1"/>
</dbReference>
<reference evidence="1 2" key="1">
    <citation type="submission" date="2024-09" db="EMBL/GenBank/DDBJ databases">
        <authorList>
            <person name="Sun Q."/>
            <person name="Mori K."/>
        </authorList>
    </citation>
    <scope>NUCLEOTIDE SEQUENCE [LARGE SCALE GENOMIC DNA]</scope>
    <source>
        <strain evidence="1 2">CECT 8726</strain>
    </source>
</reference>
<sequence length="72" mass="7906">MKIFTARGEGIADPVLHIIGVAAVVRNPWAGRSYVENLSPEIQRMPPPLGKMLTNRLIALAGVVRQMRGSHF</sequence>
<accession>A0ABV5JA61</accession>
<dbReference type="Pfam" id="PF06684">
    <property type="entry name" value="AA_synth"/>
    <property type="match status" value="1"/>
</dbReference>
<gene>
    <name evidence="1" type="ORF">ACFFUT_00920</name>
</gene>
<comment type="caution">
    <text evidence="1">The sequence shown here is derived from an EMBL/GenBank/DDBJ whole genome shotgun (WGS) entry which is preliminary data.</text>
</comment>
<dbReference type="SUPFAM" id="SSF160519">
    <property type="entry name" value="BB2672-like"/>
    <property type="match status" value="1"/>
</dbReference>
<name>A0ABV5JA61_9RHOB</name>
<dbReference type="RefSeq" id="WP_246531668.1">
    <property type="nucleotide sequence ID" value="NZ_JAGFNU010000004.1"/>
</dbReference>